<proteinExistence type="predicted"/>
<accession>A0ABP6U9V2</accession>
<protein>
    <submittedName>
        <fullName evidence="1">Uncharacterized protein</fullName>
    </submittedName>
</protein>
<gene>
    <name evidence="1" type="ORF">GCM10019016_105820</name>
</gene>
<dbReference type="Proteomes" id="UP001501455">
    <property type="component" value="Unassembled WGS sequence"/>
</dbReference>
<name>A0ABP6U9V2_9ACTN</name>
<dbReference type="RefSeq" id="WP_345584297.1">
    <property type="nucleotide sequence ID" value="NZ_BAAAXF010000074.1"/>
</dbReference>
<comment type="caution">
    <text evidence="1">The sequence shown here is derived from an EMBL/GenBank/DDBJ whole genome shotgun (WGS) entry which is preliminary data.</text>
</comment>
<evidence type="ECO:0000313" key="2">
    <source>
        <dbReference type="Proteomes" id="UP001501455"/>
    </source>
</evidence>
<reference evidence="2" key="1">
    <citation type="journal article" date="2019" name="Int. J. Syst. Evol. Microbiol.">
        <title>The Global Catalogue of Microorganisms (GCM) 10K type strain sequencing project: providing services to taxonomists for standard genome sequencing and annotation.</title>
        <authorList>
            <consortium name="The Broad Institute Genomics Platform"/>
            <consortium name="The Broad Institute Genome Sequencing Center for Infectious Disease"/>
            <person name="Wu L."/>
            <person name="Ma J."/>
        </authorList>
    </citation>
    <scope>NUCLEOTIDE SEQUENCE [LARGE SCALE GENOMIC DNA]</scope>
    <source>
        <strain evidence="2">JCM 4816</strain>
    </source>
</reference>
<dbReference type="EMBL" id="BAAAXF010000074">
    <property type="protein sequence ID" value="GAA3503472.1"/>
    <property type="molecule type" value="Genomic_DNA"/>
</dbReference>
<keyword evidence="2" id="KW-1185">Reference proteome</keyword>
<sequence length="55" mass="5918">MRQAGGPVAIRSVGEALGLDTGVRGKLEPLRGKLTKLADRGWLHQRGDGRLTVRP</sequence>
<organism evidence="1 2">
    <name type="scientific">Streptomyces prasinosporus</name>
    <dbReference type="NCBI Taxonomy" id="68256"/>
    <lineage>
        <taxon>Bacteria</taxon>
        <taxon>Bacillati</taxon>
        <taxon>Actinomycetota</taxon>
        <taxon>Actinomycetes</taxon>
        <taxon>Kitasatosporales</taxon>
        <taxon>Streptomycetaceae</taxon>
        <taxon>Streptomyces</taxon>
        <taxon>Streptomyces albogriseolus group</taxon>
    </lineage>
</organism>
<evidence type="ECO:0000313" key="1">
    <source>
        <dbReference type="EMBL" id="GAA3503472.1"/>
    </source>
</evidence>